<keyword evidence="15 20" id="KW-0472">Membrane</keyword>
<protein>
    <recommendedName>
        <fullName evidence="7 18">Phosphatidate cytidylyltransferase</fullName>
        <ecNumber evidence="6 18">2.7.7.41</ecNumber>
    </recommendedName>
</protein>
<evidence type="ECO:0000256" key="5">
    <source>
        <dbReference type="ARBA" id="ARBA00010185"/>
    </source>
</evidence>
<name>A0A931E1E3_9CORY</name>
<dbReference type="GO" id="GO:0016024">
    <property type="term" value="P:CDP-diacylglycerol biosynthetic process"/>
    <property type="evidence" value="ECO:0007669"/>
    <property type="project" value="TreeGrafter"/>
</dbReference>
<evidence type="ECO:0000256" key="3">
    <source>
        <dbReference type="ARBA" id="ARBA00005119"/>
    </source>
</evidence>
<comment type="caution">
    <text evidence="21">The sequence shown here is derived from an EMBL/GenBank/DDBJ whole genome shotgun (WGS) entry which is preliminary data.</text>
</comment>
<dbReference type="PANTHER" id="PTHR46382">
    <property type="entry name" value="PHOSPHATIDATE CYTIDYLYLTRANSFERASE"/>
    <property type="match status" value="1"/>
</dbReference>
<dbReference type="Pfam" id="PF01148">
    <property type="entry name" value="CTP_transf_1"/>
    <property type="match status" value="1"/>
</dbReference>
<dbReference type="RefSeq" id="WP_196824350.1">
    <property type="nucleotide sequence ID" value="NZ_CP046980.1"/>
</dbReference>
<feature type="compositionally biased region" description="Basic residues" evidence="19">
    <location>
        <begin position="27"/>
        <end position="37"/>
    </location>
</feature>
<comment type="pathway">
    <text evidence="3 18">Phospholipid metabolism; CDP-diacylglycerol biosynthesis; CDP-diacylglycerol from sn-glycerol 3-phosphate: step 3/3.</text>
</comment>
<feature type="transmembrane region" description="Helical" evidence="20">
    <location>
        <begin position="154"/>
        <end position="172"/>
    </location>
</feature>
<evidence type="ECO:0000256" key="16">
    <source>
        <dbReference type="ARBA" id="ARBA00023209"/>
    </source>
</evidence>
<keyword evidence="11 18" id="KW-0812">Transmembrane</keyword>
<feature type="region of interest" description="Disordered" evidence="19">
    <location>
        <begin position="1"/>
        <end position="43"/>
    </location>
</feature>
<evidence type="ECO:0000256" key="7">
    <source>
        <dbReference type="ARBA" id="ARBA00019373"/>
    </source>
</evidence>
<evidence type="ECO:0000256" key="14">
    <source>
        <dbReference type="ARBA" id="ARBA00023098"/>
    </source>
</evidence>
<evidence type="ECO:0000256" key="13">
    <source>
        <dbReference type="ARBA" id="ARBA00022989"/>
    </source>
</evidence>
<feature type="transmembrane region" description="Helical" evidence="20">
    <location>
        <begin position="224"/>
        <end position="242"/>
    </location>
</feature>
<evidence type="ECO:0000256" key="9">
    <source>
        <dbReference type="ARBA" id="ARBA00022516"/>
    </source>
</evidence>
<feature type="transmembrane region" description="Helical" evidence="20">
    <location>
        <begin position="248"/>
        <end position="268"/>
    </location>
</feature>
<evidence type="ECO:0000256" key="19">
    <source>
        <dbReference type="SAM" id="MobiDB-lite"/>
    </source>
</evidence>
<keyword evidence="10 18" id="KW-0808">Transferase</keyword>
<dbReference type="EC" id="2.7.7.41" evidence="6 18"/>
<evidence type="ECO:0000256" key="8">
    <source>
        <dbReference type="ARBA" id="ARBA00022475"/>
    </source>
</evidence>
<accession>A0A931E1E3</accession>
<evidence type="ECO:0000256" key="15">
    <source>
        <dbReference type="ARBA" id="ARBA00023136"/>
    </source>
</evidence>
<evidence type="ECO:0000256" key="6">
    <source>
        <dbReference type="ARBA" id="ARBA00012487"/>
    </source>
</evidence>
<keyword evidence="14" id="KW-0443">Lipid metabolism</keyword>
<evidence type="ECO:0000256" key="11">
    <source>
        <dbReference type="ARBA" id="ARBA00022692"/>
    </source>
</evidence>
<keyword evidence="16" id="KW-0594">Phospholipid biosynthesis</keyword>
<feature type="transmembrane region" description="Helical" evidence="20">
    <location>
        <begin position="116"/>
        <end position="133"/>
    </location>
</feature>
<feature type="transmembrane region" description="Helical" evidence="20">
    <location>
        <begin position="45"/>
        <end position="63"/>
    </location>
</feature>
<dbReference type="GO" id="GO:0004605">
    <property type="term" value="F:phosphatidate cytidylyltransferase activity"/>
    <property type="evidence" value="ECO:0007669"/>
    <property type="project" value="UniProtKB-EC"/>
</dbReference>
<dbReference type="AlphaFoldDB" id="A0A931E1E3"/>
<proteinExistence type="inferred from homology"/>
<evidence type="ECO:0000256" key="10">
    <source>
        <dbReference type="ARBA" id="ARBA00022679"/>
    </source>
</evidence>
<gene>
    <name evidence="21" type="ORF">IW254_000839</name>
</gene>
<reference evidence="21" key="1">
    <citation type="submission" date="2020-11" db="EMBL/GenBank/DDBJ databases">
        <title>Sequencing the genomes of 1000 actinobacteria strains.</title>
        <authorList>
            <person name="Klenk H.-P."/>
        </authorList>
    </citation>
    <scope>NUCLEOTIDE SEQUENCE</scope>
    <source>
        <strain evidence="21">DSM 45632</strain>
    </source>
</reference>
<keyword evidence="12 18" id="KW-0548">Nucleotidyltransferase</keyword>
<keyword evidence="13 20" id="KW-1133">Transmembrane helix</keyword>
<feature type="transmembrane region" description="Helical" evidence="20">
    <location>
        <begin position="93"/>
        <end position="110"/>
    </location>
</feature>
<evidence type="ECO:0000256" key="2">
    <source>
        <dbReference type="ARBA" id="ARBA00004651"/>
    </source>
</evidence>
<evidence type="ECO:0000256" key="20">
    <source>
        <dbReference type="SAM" id="Phobius"/>
    </source>
</evidence>
<organism evidence="21 22">
    <name type="scientific">Corynebacterium aquatimens</name>
    <dbReference type="NCBI Taxonomy" id="1190508"/>
    <lineage>
        <taxon>Bacteria</taxon>
        <taxon>Bacillati</taxon>
        <taxon>Actinomycetota</taxon>
        <taxon>Actinomycetes</taxon>
        <taxon>Mycobacteriales</taxon>
        <taxon>Corynebacteriaceae</taxon>
        <taxon>Corynebacterium</taxon>
    </lineage>
</organism>
<dbReference type="EMBL" id="JADOUE010000001">
    <property type="protein sequence ID" value="MBG6121870.1"/>
    <property type="molecule type" value="Genomic_DNA"/>
</dbReference>
<dbReference type="GO" id="GO:0005886">
    <property type="term" value="C:plasma membrane"/>
    <property type="evidence" value="ECO:0007669"/>
    <property type="project" value="UniProtKB-SubCell"/>
</dbReference>
<keyword evidence="22" id="KW-1185">Reference proteome</keyword>
<feature type="transmembrane region" description="Helical" evidence="20">
    <location>
        <begin position="184"/>
        <end position="203"/>
    </location>
</feature>
<keyword evidence="17" id="KW-1208">Phospholipid metabolism</keyword>
<dbReference type="InterPro" id="IPR000374">
    <property type="entry name" value="PC_trans"/>
</dbReference>
<dbReference type="PANTHER" id="PTHR46382:SF1">
    <property type="entry name" value="PHOSPHATIDATE CYTIDYLYLTRANSFERASE"/>
    <property type="match status" value="1"/>
</dbReference>
<evidence type="ECO:0000256" key="4">
    <source>
        <dbReference type="ARBA" id="ARBA00005189"/>
    </source>
</evidence>
<evidence type="ECO:0000313" key="22">
    <source>
        <dbReference type="Proteomes" id="UP000658613"/>
    </source>
</evidence>
<evidence type="ECO:0000256" key="18">
    <source>
        <dbReference type="RuleBase" id="RU003938"/>
    </source>
</evidence>
<evidence type="ECO:0000256" key="17">
    <source>
        <dbReference type="ARBA" id="ARBA00023264"/>
    </source>
</evidence>
<comment type="catalytic activity">
    <reaction evidence="1 18">
        <text>a 1,2-diacyl-sn-glycero-3-phosphate + CTP + H(+) = a CDP-1,2-diacyl-sn-glycerol + diphosphate</text>
        <dbReference type="Rhea" id="RHEA:16229"/>
        <dbReference type="ChEBI" id="CHEBI:15378"/>
        <dbReference type="ChEBI" id="CHEBI:33019"/>
        <dbReference type="ChEBI" id="CHEBI:37563"/>
        <dbReference type="ChEBI" id="CHEBI:58332"/>
        <dbReference type="ChEBI" id="CHEBI:58608"/>
        <dbReference type="EC" id="2.7.7.41"/>
    </reaction>
</comment>
<dbReference type="PROSITE" id="PS01315">
    <property type="entry name" value="CDS"/>
    <property type="match status" value="1"/>
</dbReference>
<sequence length="314" mass="33699">MTEEHTLIDGVGSSGPNEGAPGDGAAARRRKRDHLKPKNSAGRNLPQAIGTALVLGALVLVAMYVGPAMWYPVVCVVAGLGMWETLTRLRENGYYVYRFAVIVLGISMIVSTWPFGYRGLVATSTLSVLLLMFSRLFSHGRNVAPRNYVRDTSIMIYVLMWIGLFGSFAAMISRLHSGEVTGSYFIITFIACVVANDVGGYAAGVMFGSHPMVPAVSPKKSWEGFAGSVLLGSVTGILTGTYLLHTDWWAGLIFGLAIVVCATFGDLVESQFKRELGIKDMSALLPGHGGIMDRVDGILPAAAATWLVMNFVVV</sequence>
<evidence type="ECO:0000313" key="21">
    <source>
        <dbReference type="EMBL" id="MBG6121870.1"/>
    </source>
</evidence>
<keyword evidence="9" id="KW-0444">Lipid biosynthesis</keyword>
<evidence type="ECO:0000256" key="1">
    <source>
        <dbReference type="ARBA" id="ARBA00001698"/>
    </source>
</evidence>
<keyword evidence="8" id="KW-1003">Cell membrane</keyword>
<comment type="similarity">
    <text evidence="5 18">Belongs to the CDS family.</text>
</comment>
<comment type="subcellular location">
    <subcellularLocation>
        <location evidence="2">Cell membrane</location>
        <topology evidence="2">Multi-pass membrane protein</topology>
    </subcellularLocation>
</comment>
<dbReference type="Proteomes" id="UP000658613">
    <property type="component" value="Unassembled WGS sequence"/>
</dbReference>
<comment type="pathway">
    <text evidence="4">Lipid metabolism.</text>
</comment>
<evidence type="ECO:0000256" key="12">
    <source>
        <dbReference type="ARBA" id="ARBA00022695"/>
    </source>
</evidence>